<sequence length="224" mass="25258">MRIHIKTTPSKQTIDFNHLHLLTGTIHKWFGKNEFHDSISLYSFSNLTGGKASKNGLDFPNGASFFISCWDNQQAKLLVTGIQNHPEMFFGLKVAEIILQEDPELSTKSSFQVGSPIYIQRNLENGRKKFYYFDDKESPELLAETLTSKMINAGLAEDETLKITFDKNYRKKGTKKIDYIRGNKVTQIRASWCPVIIEGKPETKAFAWNVGIGNSTGIGFGAIK</sequence>
<dbReference type="PANTHER" id="PTHR36984">
    <property type="entry name" value="CRISPR-ASSOCIATED ENDORIBONUCLEASE CAS6 1"/>
    <property type="match status" value="1"/>
</dbReference>
<dbReference type="NCBIfam" id="TIGR01877">
    <property type="entry name" value="cas_cas6"/>
    <property type="match status" value="1"/>
</dbReference>
<dbReference type="AlphaFoldDB" id="A0A2N3HZ79"/>
<dbReference type="InterPro" id="IPR049435">
    <property type="entry name" value="Cas_Cas6_C"/>
</dbReference>
<comment type="caution">
    <text evidence="5">The sequence shown here is derived from an EMBL/GenBank/DDBJ whole genome shotgun (WGS) entry which is preliminary data.</text>
</comment>
<evidence type="ECO:0000256" key="3">
    <source>
        <dbReference type="ARBA" id="ARBA00023118"/>
    </source>
</evidence>
<dbReference type="GO" id="GO:0016788">
    <property type="term" value="F:hydrolase activity, acting on ester bonds"/>
    <property type="evidence" value="ECO:0007669"/>
    <property type="project" value="InterPro"/>
</dbReference>
<keyword evidence="6" id="KW-1185">Reference proteome</keyword>
<dbReference type="RefSeq" id="WP_101260955.1">
    <property type="nucleotide sequence ID" value="NZ_MVDD01000005.1"/>
</dbReference>
<feature type="domain" description="CRISPR associated protein Cas6 C-terminal" evidence="4">
    <location>
        <begin position="102"/>
        <end position="223"/>
    </location>
</feature>
<evidence type="ECO:0000313" key="5">
    <source>
        <dbReference type="EMBL" id="PKQ63365.1"/>
    </source>
</evidence>
<keyword evidence="2" id="KW-0694">RNA-binding</keyword>
<dbReference type="GO" id="GO:0003723">
    <property type="term" value="F:RNA binding"/>
    <property type="evidence" value="ECO:0007669"/>
    <property type="project" value="UniProtKB-KW"/>
</dbReference>
<evidence type="ECO:0000313" key="6">
    <source>
        <dbReference type="Proteomes" id="UP000233535"/>
    </source>
</evidence>
<proteinExistence type="inferred from homology"/>
<dbReference type="OrthoDB" id="956004at2"/>
<dbReference type="EMBL" id="MVDD01000005">
    <property type="protein sequence ID" value="PKQ63365.1"/>
    <property type="molecule type" value="Genomic_DNA"/>
</dbReference>
<dbReference type="CDD" id="cd21140">
    <property type="entry name" value="Cas6_I-like"/>
    <property type="match status" value="1"/>
</dbReference>
<protein>
    <submittedName>
        <fullName evidence="5">CRISPR-associated endoribonuclease Cas6</fullName>
    </submittedName>
</protein>
<dbReference type="InterPro" id="IPR010156">
    <property type="entry name" value="CRISPR-assoc_prot_Cas6"/>
</dbReference>
<evidence type="ECO:0000256" key="2">
    <source>
        <dbReference type="ARBA" id="ARBA00022884"/>
    </source>
</evidence>
<dbReference type="Gene3D" id="3.30.70.1890">
    <property type="match status" value="1"/>
</dbReference>
<dbReference type="Pfam" id="PF01881">
    <property type="entry name" value="Cas_Cas6_C"/>
    <property type="match status" value="1"/>
</dbReference>
<dbReference type="Gene3D" id="3.30.70.1900">
    <property type="match status" value="1"/>
</dbReference>
<keyword evidence="3" id="KW-0051">Antiviral defense</keyword>
<evidence type="ECO:0000256" key="1">
    <source>
        <dbReference type="ARBA" id="ARBA00005937"/>
    </source>
</evidence>
<dbReference type="InterPro" id="IPR045747">
    <property type="entry name" value="CRISPR-assoc_prot_Cas6_N_sf"/>
</dbReference>
<name>A0A2N3HZ79_9BACT</name>
<dbReference type="Proteomes" id="UP000233535">
    <property type="component" value="Unassembled WGS sequence"/>
</dbReference>
<organism evidence="5 6">
    <name type="scientific">Labilibaculum filiforme</name>
    <dbReference type="NCBI Taxonomy" id="1940526"/>
    <lineage>
        <taxon>Bacteria</taxon>
        <taxon>Pseudomonadati</taxon>
        <taxon>Bacteroidota</taxon>
        <taxon>Bacteroidia</taxon>
        <taxon>Marinilabiliales</taxon>
        <taxon>Marinifilaceae</taxon>
        <taxon>Labilibaculum</taxon>
    </lineage>
</organism>
<dbReference type="PANTHER" id="PTHR36984:SF1">
    <property type="entry name" value="CRISPR-ASSOCIATED ENDORIBONUCLEASE CAS6 1"/>
    <property type="match status" value="1"/>
</dbReference>
<reference evidence="5 6" key="1">
    <citation type="journal article" date="2017" name="Front. Microbiol.">
        <title>Labilibaculum manganireducens gen. nov., sp. nov. and Labilibaculum filiforme sp. nov., Novel Bacteroidetes Isolated from Subsurface Sediments of the Baltic Sea.</title>
        <authorList>
            <person name="Vandieken V."/>
            <person name="Marshall I.P."/>
            <person name="Niemann H."/>
            <person name="Engelen B."/>
            <person name="Cypionka H."/>
        </authorList>
    </citation>
    <scope>NUCLEOTIDE SEQUENCE [LARGE SCALE GENOMIC DNA]</scope>
    <source>
        <strain evidence="5 6">59.16B</strain>
    </source>
</reference>
<gene>
    <name evidence="5" type="ORF">BZG02_08235</name>
</gene>
<comment type="similarity">
    <text evidence="1">Belongs to the CRISPR-associated protein Cas6/Cse3/CasE family.</text>
</comment>
<evidence type="ECO:0000259" key="4">
    <source>
        <dbReference type="Pfam" id="PF01881"/>
    </source>
</evidence>
<dbReference type="GO" id="GO:0051607">
    <property type="term" value="P:defense response to virus"/>
    <property type="evidence" value="ECO:0007669"/>
    <property type="project" value="UniProtKB-KW"/>
</dbReference>
<accession>A0A2N3HZ79</accession>